<gene>
    <name evidence="1" type="ORF">SAMN04488505_104468</name>
</gene>
<evidence type="ECO:0008006" key="3">
    <source>
        <dbReference type="Google" id="ProtNLM"/>
    </source>
</evidence>
<proteinExistence type="predicted"/>
<dbReference type="EMBL" id="FOBB01000004">
    <property type="protein sequence ID" value="SEM46241.1"/>
    <property type="molecule type" value="Genomic_DNA"/>
</dbReference>
<keyword evidence="2" id="KW-1185">Reference proteome</keyword>
<protein>
    <recommendedName>
        <fullName evidence="3">Adhesin</fullName>
    </recommendedName>
</protein>
<accession>A0A1H7YJX5</accession>
<organism evidence="1 2">
    <name type="scientific">Chitinophaga rupis</name>
    <dbReference type="NCBI Taxonomy" id="573321"/>
    <lineage>
        <taxon>Bacteria</taxon>
        <taxon>Pseudomonadati</taxon>
        <taxon>Bacteroidota</taxon>
        <taxon>Chitinophagia</taxon>
        <taxon>Chitinophagales</taxon>
        <taxon>Chitinophagaceae</taxon>
        <taxon>Chitinophaga</taxon>
    </lineage>
</organism>
<dbReference type="STRING" id="573321.SAMN04488505_104468"/>
<dbReference type="OrthoDB" id="9793307at2"/>
<dbReference type="Proteomes" id="UP000198984">
    <property type="component" value="Unassembled WGS sequence"/>
</dbReference>
<evidence type="ECO:0000313" key="2">
    <source>
        <dbReference type="Proteomes" id="UP000198984"/>
    </source>
</evidence>
<evidence type="ECO:0000313" key="1">
    <source>
        <dbReference type="EMBL" id="SEM46241.1"/>
    </source>
</evidence>
<sequence length="261" mass="30388">MDTKQNKKMYGREELKQYFRNGRMPTENHFGYLIDSTINKQEDGFSKDEENGLLISTLGGSKRLVSFYRATDDLEPFFMMEKDEQEYPSLRLQPNPGESGQKEQDEKAFFFHMDGKLGLGKKCDPNFKVDINGFAGMEGRVGTYKVGKIPADGKWYPILQELDNCQAFEIVARTGLKHAGRHAMMHAYALSTFGGNRNKIRQECAYYGFCWNKIKLRWKGRTHNYALQLRTNSNYGPGVEIYYRITRLWADDVFMPNEYYY</sequence>
<reference evidence="1 2" key="1">
    <citation type="submission" date="2016-10" db="EMBL/GenBank/DDBJ databases">
        <authorList>
            <person name="de Groot N.N."/>
        </authorList>
    </citation>
    <scope>NUCLEOTIDE SEQUENCE [LARGE SCALE GENOMIC DNA]</scope>
    <source>
        <strain evidence="1 2">DSM 21039</strain>
    </source>
</reference>
<dbReference type="AlphaFoldDB" id="A0A1H7YJX5"/>
<dbReference type="RefSeq" id="WP_089915557.1">
    <property type="nucleotide sequence ID" value="NZ_FOBB01000004.1"/>
</dbReference>
<name>A0A1H7YJX5_9BACT</name>